<dbReference type="PANTHER" id="PTHR34846:SF11">
    <property type="entry name" value="4-CARBOXYMUCONOLACTONE DECARBOXYLASE FAMILY PROTEIN (AFU_ORTHOLOGUE AFUA_6G11590)"/>
    <property type="match status" value="1"/>
</dbReference>
<evidence type="ECO:0000259" key="1">
    <source>
        <dbReference type="Pfam" id="PF02627"/>
    </source>
</evidence>
<keyword evidence="3" id="KW-1185">Reference proteome</keyword>
<dbReference type="Pfam" id="PF02627">
    <property type="entry name" value="CMD"/>
    <property type="match status" value="1"/>
</dbReference>
<gene>
    <name evidence="2" type="ORF">DLJ53_08915</name>
</gene>
<dbReference type="SUPFAM" id="SSF69118">
    <property type="entry name" value="AhpD-like"/>
    <property type="match status" value="1"/>
</dbReference>
<dbReference type="RefSeq" id="WP_111344442.1">
    <property type="nucleotide sequence ID" value="NZ_QHHQ01000002.1"/>
</dbReference>
<dbReference type="InterPro" id="IPR029032">
    <property type="entry name" value="AhpD-like"/>
</dbReference>
<evidence type="ECO:0000313" key="3">
    <source>
        <dbReference type="Proteomes" id="UP000249590"/>
    </source>
</evidence>
<dbReference type="Gene3D" id="1.20.1290.10">
    <property type="entry name" value="AhpD-like"/>
    <property type="match status" value="1"/>
</dbReference>
<comment type="caution">
    <text evidence="2">The sequence shown here is derived from an EMBL/GenBank/DDBJ whole genome shotgun (WGS) entry which is preliminary data.</text>
</comment>
<proteinExistence type="predicted"/>
<dbReference type="OrthoDB" id="9129225at2"/>
<evidence type="ECO:0000313" key="2">
    <source>
        <dbReference type="EMBL" id="RAI01538.1"/>
    </source>
</evidence>
<sequence>MERLQPPDLDNLTPEQEAVAQAIIAGPRKAVIGPMRIWLHRPDLGQHAQRLGQYCRFDSSLPPELSELAILVTARVWSSEFEWSAHKKIALDAGVSPAIIEAIRTHAEPPFENDTQRAIYDFARMLHTDRKVSDAVYAAAVKELGSEGVVDLTGILGYYTLVSMTLNVFEVPGEGPPEMT</sequence>
<dbReference type="InterPro" id="IPR003779">
    <property type="entry name" value="CMD-like"/>
</dbReference>
<dbReference type="PANTHER" id="PTHR34846">
    <property type="entry name" value="4-CARBOXYMUCONOLACTONE DECARBOXYLASE FAMILY PROTEIN (AFU_ORTHOLOGUE AFUA_6G11590)"/>
    <property type="match status" value="1"/>
</dbReference>
<dbReference type="EMBL" id="QHHQ01000002">
    <property type="protein sequence ID" value="RAI01538.1"/>
    <property type="molecule type" value="Genomic_DNA"/>
</dbReference>
<dbReference type="GO" id="GO:0051920">
    <property type="term" value="F:peroxiredoxin activity"/>
    <property type="evidence" value="ECO:0007669"/>
    <property type="project" value="InterPro"/>
</dbReference>
<reference evidence="2 3" key="1">
    <citation type="submission" date="2018-05" db="EMBL/GenBank/DDBJ databases">
        <title>Acuticoccus sediminis sp. nov., isolated from deep-sea sediment of Indian Ocean.</title>
        <authorList>
            <person name="Liu X."/>
            <person name="Lai Q."/>
            <person name="Du Y."/>
            <person name="Sun F."/>
            <person name="Zhang X."/>
            <person name="Wang S."/>
            <person name="Shao Z."/>
        </authorList>
    </citation>
    <scope>NUCLEOTIDE SEQUENCE [LARGE SCALE GENOMIC DNA]</scope>
    <source>
        <strain evidence="2 3">PTG4-2</strain>
    </source>
</reference>
<protein>
    <submittedName>
        <fullName evidence="2">4-carboxymuconolactone decarboxylase</fullName>
    </submittedName>
</protein>
<dbReference type="AlphaFoldDB" id="A0A8B2NTE4"/>
<dbReference type="Proteomes" id="UP000249590">
    <property type="component" value="Unassembled WGS sequence"/>
</dbReference>
<feature type="domain" description="Carboxymuconolactone decarboxylase-like" evidence="1">
    <location>
        <begin position="42"/>
        <end position="121"/>
    </location>
</feature>
<organism evidence="2 3">
    <name type="scientific">Acuticoccus sediminis</name>
    <dbReference type="NCBI Taxonomy" id="2184697"/>
    <lineage>
        <taxon>Bacteria</taxon>
        <taxon>Pseudomonadati</taxon>
        <taxon>Pseudomonadota</taxon>
        <taxon>Alphaproteobacteria</taxon>
        <taxon>Hyphomicrobiales</taxon>
        <taxon>Amorphaceae</taxon>
        <taxon>Acuticoccus</taxon>
    </lineage>
</organism>
<name>A0A8B2NTE4_9HYPH</name>
<accession>A0A8B2NTE4</accession>